<dbReference type="EMBL" id="CP062796">
    <property type="protein sequence ID" value="QUL97611.1"/>
    <property type="molecule type" value="Genomic_DNA"/>
</dbReference>
<dbReference type="InterPro" id="IPR015421">
    <property type="entry name" value="PyrdxlP-dep_Trfase_major"/>
</dbReference>
<dbReference type="InterPro" id="IPR015424">
    <property type="entry name" value="PyrdxlP-dep_Trfase"/>
</dbReference>
<dbReference type="InterPro" id="IPR001917">
    <property type="entry name" value="Aminotrans_II_pyridoxalP_BS"/>
</dbReference>
<keyword evidence="7 9" id="KW-0663">Pyridoxal phosphate</keyword>
<evidence type="ECO:0000256" key="6">
    <source>
        <dbReference type="ARBA" id="ARBA00022679"/>
    </source>
</evidence>
<dbReference type="GO" id="GO:0030170">
    <property type="term" value="F:pyridoxal phosphate binding"/>
    <property type="evidence" value="ECO:0007669"/>
    <property type="project" value="InterPro"/>
</dbReference>
<evidence type="ECO:0000256" key="7">
    <source>
        <dbReference type="ARBA" id="ARBA00022898"/>
    </source>
</evidence>
<dbReference type="Gene3D" id="3.40.640.10">
    <property type="entry name" value="Type I PLP-dependent aspartate aminotransferase-like (Major domain)"/>
    <property type="match status" value="1"/>
</dbReference>
<evidence type="ECO:0000256" key="2">
    <source>
        <dbReference type="ARBA" id="ARBA00007970"/>
    </source>
</evidence>
<evidence type="ECO:0000256" key="4">
    <source>
        <dbReference type="ARBA" id="ARBA00022576"/>
    </source>
</evidence>
<dbReference type="NCBIfam" id="TIGR01141">
    <property type="entry name" value="hisC"/>
    <property type="match status" value="1"/>
</dbReference>
<name>A0AAT9L9A2_9FIRM</name>
<dbReference type="InterPro" id="IPR005861">
    <property type="entry name" value="HisP_aminotrans"/>
</dbReference>
<evidence type="ECO:0000313" key="11">
    <source>
        <dbReference type="EMBL" id="QUL97611.1"/>
    </source>
</evidence>
<dbReference type="GO" id="GO:0004400">
    <property type="term" value="F:histidinol-phosphate transaminase activity"/>
    <property type="evidence" value="ECO:0007669"/>
    <property type="project" value="UniProtKB-UniRule"/>
</dbReference>
<keyword evidence="6 9" id="KW-0808">Transferase</keyword>
<feature type="modified residue" description="N6-(pyridoxal phosphate)lysine" evidence="9">
    <location>
        <position position="210"/>
    </location>
</feature>
<protein>
    <recommendedName>
        <fullName evidence="9">Histidinol-phosphate aminotransferase</fullName>
        <ecNumber evidence="9">2.6.1.9</ecNumber>
    </recommendedName>
    <alternativeName>
        <fullName evidence="9">Imidazole acetol-phosphate transaminase</fullName>
    </alternativeName>
</protein>
<comment type="cofactor">
    <cofactor evidence="1 9">
        <name>pyridoxal 5'-phosphate</name>
        <dbReference type="ChEBI" id="CHEBI:597326"/>
    </cofactor>
</comment>
<evidence type="ECO:0000256" key="5">
    <source>
        <dbReference type="ARBA" id="ARBA00022605"/>
    </source>
</evidence>
<keyword evidence="5 9" id="KW-0028">Amino-acid biosynthesis</keyword>
<dbReference type="SUPFAM" id="SSF53383">
    <property type="entry name" value="PLP-dependent transferases"/>
    <property type="match status" value="1"/>
</dbReference>
<dbReference type="HAMAP" id="MF_01023">
    <property type="entry name" value="HisC_aminotrans_2"/>
    <property type="match status" value="1"/>
</dbReference>
<accession>A0AAT9L9A2</accession>
<reference evidence="11" key="1">
    <citation type="submission" date="2020-10" db="EMBL/GenBank/DDBJ databases">
        <authorList>
            <person name="Kadnikov V."/>
            <person name="Beletsky A.V."/>
            <person name="Mardanov A.V."/>
            <person name="Karnachuk O.V."/>
            <person name="Ravin N.V."/>
        </authorList>
    </citation>
    <scope>NUCLEOTIDE SEQUENCE</scope>
    <source>
        <strain evidence="11">Bu02</strain>
    </source>
</reference>
<dbReference type="Gene3D" id="3.90.1150.10">
    <property type="entry name" value="Aspartate Aminotransferase, domain 1"/>
    <property type="match status" value="1"/>
</dbReference>
<evidence type="ECO:0000256" key="3">
    <source>
        <dbReference type="ARBA" id="ARBA00011738"/>
    </source>
</evidence>
<comment type="pathway">
    <text evidence="9">Amino-acid biosynthesis; L-histidine biosynthesis; L-histidine from 5-phospho-alpha-D-ribose 1-diphosphate: step 7/9.</text>
</comment>
<dbReference type="PANTHER" id="PTHR42885">
    <property type="entry name" value="HISTIDINOL-PHOSPHATE AMINOTRANSFERASE-RELATED"/>
    <property type="match status" value="1"/>
</dbReference>
<dbReference type="GO" id="GO:0000105">
    <property type="term" value="P:L-histidine biosynthetic process"/>
    <property type="evidence" value="ECO:0007669"/>
    <property type="project" value="UniProtKB-UniRule"/>
</dbReference>
<dbReference type="KEGG" id="fcz:IMF26_05620"/>
<evidence type="ECO:0000256" key="9">
    <source>
        <dbReference type="HAMAP-Rule" id="MF_01023"/>
    </source>
</evidence>
<dbReference type="InterPro" id="IPR015422">
    <property type="entry name" value="PyrdxlP-dep_Trfase_small"/>
</dbReference>
<proteinExistence type="inferred from homology"/>
<dbReference type="PROSITE" id="PS00599">
    <property type="entry name" value="AA_TRANSFER_CLASS_2"/>
    <property type="match status" value="1"/>
</dbReference>
<dbReference type="PANTHER" id="PTHR42885:SF2">
    <property type="entry name" value="HISTIDINOL-PHOSPHATE AMINOTRANSFERASE"/>
    <property type="match status" value="1"/>
</dbReference>
<reference evidence="11" key="2">
    <citation type="journal article" date="2023" name="Biology">
        <title>Prokaryotic Life Associated with Coal-Fire Gas Vents Revealed by Metagenomics.</title>
        <authorList>
            <person name="Kadnikov V.V."/>
            <person name="Mardanov A.V."/>
            <person name="Beletsky A.V."/>
            <person name="Karnachuk O.V."/>
            <person name="Ravin N.V."/>
        </authorList>
    </citation>
    <scope>NUCLEOTIDE SEQUENCE</scope>
    <source>
        <strain evidence="11">Bu02</strain>
    </source>
</reference>
<organism evidence="11">
    <name type="scientific">Candidatus Fermentithermobacillus carboniphilus</name>
    <dbReference type="NCBI Taxonomy" id="3085328"/>
    <lineage>
        <taxon>Bacteria</taxon>
        <taxon>Bacillati</taxon>
        <taxon>Bacillota</taxon>
        <taxon>Candidatus Fermentithermobacillia</taxon>
        <taxon>Candidatus Fermentithermobacillales</taxon>
        <taxon>Candidatus Fermentithermobacillaceae</taxon>
        <taxon>Candidatus Fermentithermobacillus</taxon>
    </lineage>
</organism>
<keyword evidence="8 9" id="KW-0368">Histidine biosynthesis</keyword>
<dbReference type="EC" id="2.6.1.9" evidence="9"/>
<dbReference type="Pfam" id="PF00155">
    <property type="entry name" value="Aminotran_1_2"/>
    <property type="match status" value="1"/>
</dbReference>
<comment type="subunit">
    <text evidence="3 9">Homodimer.</text>
</comment>
<sequence length="358" mass="40591">MLNLRREALLTLKPYEATIGDFPVKLDANESPFDFPREMKERALKILKETPFNRYPGKIVKEVQELLARFSGVSEDMLVLGNGCDEIIQMILLGFGVSRKAVIPVPTFSMYKIAALVTGAQPVEIPLTPGFRLNTREILARAKDKAGVIFICNPNNPTGNLFPYEDIETILEGTRFLVAVDEAYWDFGPTTALKLMEKYERLVVLRTLSKSFGLAGLRIGYAIARPEVAREIQKVRQPYNMDSLSLSVAKVALENPSYREAFIRFISNERERVYRGLSAMKGVIPFESRTNFILFRTEYPARLVWERLKDRGVIVRDFSSLPLLEGCLRVTIGAEEENNAFLIALREVLTELERGRCS</sequence>
<gene>
    <name evidence="9 11" type="primary">hisC</name>
    <name evidence="11" type="ORF">IMF26_05620</name>
</gene>
<keyword evidence="4 9" id="KW-0032">Aminotransferase</keyword>
<evidence type="ECO:0000259" key="10">
    <source>
        <dbReference type="Pfam" id="PF00155"/>
    </source>
</evidence>
<comment type="catalytic activity">
    <reaction evidence="9">
        <text>L-histidinol phosphate + 2-oxoglutarate = 3-(imidazol-4-yl)-2-oxopropyl phosphate + L-glutamate</text>
        <dbReference type="Rhea" id="RHEA:23744"/>
        <dbReference type="ChEBI" id="CHEBI:16810"/>
        <dbReference type="ChEBI" id="CHEBI:29985"/>
        <dbReference type="ChEBI" id="CHEBI:57766"/>
        <dbReference type="ChEBI" id="CHEBI:57980"/>
        <dbReference type="EC" id="2.6.1.9"/>
    </reaction>
</comment>
<comment type="similarity">
    <text evidence="2 9">Belongs to the class-II pyridoxal-phosphate-dependent aminotransferase family. Histidinol-phosphate aminotransferase subfamily.</text>
</comment>
<dbReference type="CDD" id="cd00609">
    <property type="entry name" value="AAT_like"/>
    <property type="match status" value="1"/>
</dbReference>
<evidence type="ECO:0000256" key="1">
    <source>
        <dbReference type="ARBA" id="ARBA00001933"/>
    </source>
</evidence>
<feature type="domain" description="Aminotransferase class I/classII large" evidence="10">
    <location>
        <begin position="24"/>
        <end position="339"/>
    </location>
</feature>
<evidence type="ECO:0000256" key="8">
    <source>
        <dbReference type="ARBA" id="ARBA00023102"/>
    </source>
</evidence>
<dbReference type="AlphaFoldDB" id="A0AAT9L9A2"/>
<dbReference type="InterPro" id="IPR004839">
    <property type="entry name" value="Aminotransferase_I/II_large"/>
</dbReference>